<gene>
    <name evidence="3" type="ORF">BIW11_12043</name>
</gene>
<dbReference type="InParanoid" id="A0A1V9X8E0"/>
<dbReference type="AlphaFoldDB" id="A0A1V9X8E0"/>
<organism evidence="3 4">
    <name type="scientific">Tropilaelaps mercedesae</name>
    <dbReference type="NCBI Taxonomy" id="418985"/>
    <lineage>
        <taxon>Eukaryota</taxon>
        <taxon>Metazoa</taxon>
        <taxon>Ecdysozoa</taxon>
        <taxon>Arthropoda</taxon>
        <taxon>Chelicerata</taxon>
        <taxon>Arachnida</taxon>
        <taxon>Acari</taxon>
        <taxon>Parasitiformes</taxon>
        <taxon>Mesostigmata</taxon>
        <taxon>Gamasina</taxon>
        <taxon>Dermanyssoidea</taxon>
        <taxon>Laelapidae</taxon>
        <taxon>Tropilaelaps</taxon>
    </lineage>
</organism>
<evidence type="ECO:0000256" key="1">
    <source>
        <dbReference type="ARBA" id="ARBA00006795"/>
    </source>
</evidence>
<evidence type="ECO:0000313" key="3">
    <source>
        <dbReference type="EMBL" id="OQR69800.1"/>
    </source>
</evidence>
<dbReference type="GO" id="GO:0000398">
    <property type="term" value="P:mRNA splicing, via spliceosome"/>
    <property type="evidence" value="ECO:0007669"/>
    <property type="project" value="TreeGrafter"/>
</dbReference>
<keyword evidence="4" id="KW-1185">Reference proteome</keyword>
<proteinExistence type="inferred from homology"/>
<dbReference type="OrthoDB" id="6538026at2759"/>
<reference evidence="3 4" key="1">
    <citation type="journal article" date="2017" name="Gigascience">
        <title>Draft genome of the honey bee ectoparasitic mite, Tropilaelaps mercedesae, is shaped by the parasitic life history.</title>
        <authorList>
            <person name="Dong X."/>
            <person name="Armstrong S.D."/>
            <person name="Xia D."/>
            <person name="Makepeace B.L."/>
            <person name="Darby A.C."/>
            <person name="Kadowaki T."/>
        </authorList>
    </citation>
    <scope>NUCLEOTIDE SEQUENCE [LARGE SCALE GENOMIC DNA]</scope>
    <source>
        <strain evidence="3">Wuxi-XJTLU</strain>
    </source>
</reference>
<feature type="compositionally biased region" description="Basic and acidic residues" evidence="2">
    <location>
        <begin position="62"/>
        <end position="94"/>
    </location>
</feature>
<name>A0A1V9X8E0_9ACAR</name>
<dbReference type="PANTHER" id="PTHR12072">
    <property type="entry name" value="CWF19, CELL CYCLE CONTROL PROTEIN"/>
    <property type="match status" value="1"/>
</dbReference>
<dbReference type="GO" id="GO:0071014">
    <property type="term" value="C:post-mRNA release spliceosomal complex"/>
    <property type="evidence" value="ECO:0007669"/>
    <property type="project" value="TreeGrafter"/>
</dbReference>
<evidence type="ECO:0000256" key="2">
    <source>
        <dbReference type="SAM" id="MobiDB-lite"/>
    </source>
</evidence>
<dbReference type="STRING" id="418985.A0A1V9X8E0"/>
<sequence length="236" mass="27208">MASRRVVEQTDSSASACSWEEVPKKEQKTIGPSTAGLSQSDNAPPVREDWLGGTDLFSSMSRDYREEKKERYQERKRLARRSDLYKPGQHERELNPYWRDGGTGLPQNEVDSSGLKDGAEASIARNLPTVENRQGHLQFLRRSLKRLREEASAKGLPVEEIAKERWGSLSKLENLIREAEASVGVRRDTGRSRDIDCRFDADDRREHRAKEREREDRRRRMRRPTSDGEDEPRVSS</sequence>
<comment type="caution">
    <text evidence="3">The sequence shown here is derived from an EMBL/GenBank/DDBJ whole genome shotgun (WGS) entry which is preliminary data.</text>
</comment>
<feature type="compositionally biased region" description="Basic and acidic residues" evidence="2">
    <location>
        <begin position="182"/>
        <end position="218"/>
    </location>
</feature>
<dbReference type="InterPro" id="IPR040194">
    <property type="entry name" value="Cwf19-like"/>
</dbReference>
<comment type="similarity">
    <text evidence="1">Belongs to the CWF19 family.</text>
</comment>
<accession>A0A1V9X8E0</accession>
<dbReference type="PANTHER" id="PTHR12072:SF5">
    <property type="entry name" value="CWF19-LIKE PROTEIN 2"/>
    <property type="match status" value="1"/>
</dbReference>
<dbReference type="EMBL" id="MNPL01019793">
    <property type="protein sequence ID" value="OQR69800.1"/>
    <property type="molecule type" value="Genomic_DNA"/>
</dbReference>
<evidence type="ECO:0000313" key="4">
    <source>
        <dbReference type="Proteomes" id="UP000192247"/>
    </source>
</evidence>
<feature type="region of interest" description="Disordered" evidence="2">
    <location>
        <begin position="1"/>
        <end position="116"/>
    </location>
</feature>
<dbReference type="Proteomes" id="UP000192247">
    <property type="component" value="Unassembled WGS sequence"/>
</dbReference>
<feature type="non-terminal residue" evidence="3">
    <location>
        <position position="236"/>
    </location>
</feature>
<protein>
    <submittedName>
        <fullName evidence="3">CWF19 protein 2-like</fullName>
    </submittedName>
</protein>
<feature type="compositionally biased region" description="Polar residues" evidence="2">
    <location>
        <begin position="30"/>
        <end position="42"/>
    </location>
</feature>
<feature type="region of interest" description="Disordered" evidence="2">
    <location>
        <begin position="182"/>
        <end position="236"/>
    </location>
</feature>